<dbReference type="EMBL" id="MFIX01000097">
    <property type="protein sequence ID" value="OGG04715.1"/>
    <property type="molecule type" value="Genomic_DNA"/>
</dbReference>
<dbReference type="Proteomes" id="UP000179129">
    <property type="component" value="Unassembled WGS sequence"/>
</dbReference>
<feature type="signal peptide" evidence="1">
    <location>
        <begin position="1"/>
        <end position="23"/>
    </location>
</feature>
<evidence type="ECO:0000313" key="3">
    <source>
        <dbReference type="EMBL" id="OGG04715.1"/>
    </source>
</evidence>
<dbReference type="Gene3D" id="2.40.128.110">
    <property type="entry name" value="Lipid/polyisoprenoid-binding, YceI-like"/>
    <property type="match status" value="1"/>
</dbReference>
<feature type="domain" description="Lipid/polyisoprenoid-binding YceI-like" evidence="2">
    <location>
        <begin position="25"/>
        <end position="195"/>
    </location>
</feature>
<accession>A0A1F5YX57</accession>
<name>A0A1F5YX57_9BACT</name>
<sequence length="199" mass="21411">MQKRFFLLSAALLVLALSTRTWAAVWKIDSAHSSAQFQVTHMMISKVSGSFSEVTGQVVLEGDDLSTAAVEATIPASTIYTGAARRDTHLKSPDFFDAEKFPTLTFKSTRVTKAADGSLKVDGQLTMHGVTKDVVLDVQPPSPAIKGSKGESHIGLAGTTTLQRKDFGISWNKTLDSGGVMVSDEVKVTLNIELVEQIQ</sequence>
<dbReference type="PANTHER" id="PTHR34406:SF1">
    <property type="entry name" value="PROTEIN YCEI"/>
    <property type="match status" value="1"/>
</dbReference>
<organism evidence="3 4">
    <name type="scientific">Candidatus Glassbacteria bacterium RIFCSPLOWO2_12_FULL_58_11</name>
    <dbReference type="NCBI Taxonomy" id="1817867"/>
    <lineage>
        <taxon>Bacteria</taxon>
        <taxon>Candidatus Glassiibacteriota</taxon>
    </lineage>
</organism>
<dbReference type="SMART" id="SM00867">
    <property type="entry name" value="YceI"/>
    <property type="match status" value="1"/>
</dbReference>
<dbReference type="AlphaFoldDB" id="A0A1F5YX57"/>
<evidence type="ECO:0000256" key="1">
    <source>
        <dbReference type="SAM" id="SignalP"/>
    </source>
</evidence>
<dbReference type="SUPFAM" id="SSF101874">
    <property type="entry name" value="YceI-like"/>
    <property type="match status" value="1"/>
</dbReference>
<dbReference type="Pfam" id="PF04264">
    <property type="entry name" value="YceI"/>
    <property type="match status" value="1"/>
</dbReference>
<comment type="caution">
    <text evidence="3">The sequence shown here is derived from an EMBL/GenBank/DDBJ whole genome shotgun (WGS) entry which is preliminary data.</text>
</comment>
<protein>
    <recommendedName>
        <fullName evidence="2">Lipid/polyisoprenoid-binding YceI-like domain-containing protein</fullName>
    </recommendedName>
</protein>
<dbReference type="PANTHER" id="PTHR34406">
    <property type="entry name" value="PROTEIN YCEI"/>
    <property type="match status" value="1"/>
</dbReference>
<keyword evidence="1" id="KW-0732">Signal</keyword>
<feature type="chain" id="PRO_5009522719" description="Lipid/polyisoprenoid-binding YceI-like domain-containing protein" evidence="1">
    <location>
        <begin position="24"/>
        <end position="199"/>
    </location>
</feature>
<dbReference type="InterPro" id="IPR036761">
    <property type="entry name" value="TTHA0802/YceI-like_sf"/>
</dbReference>
<evidence type="ECO:0000259" key="2">
    <source>
        <dbReference type="SMART" id="SM00867"/>
    </source>
</evidence>
<gene>
    <name evidence="3" type="ORF">A3F83_13725</name>
</gene>
<dbReference type="InterPro" id="IPR007372">
    <property type="entry name" value="Lipid/polyisoprenoid-bd_YceI"/>
</dbReference>
<proteinExistence type="predicted"/>
<reference evidence="3 4" key="1">
    <citation type="journal article" date="2016" name="Nat. Commun.">
        <title>Thousands of microbial genomes shed light on interconnected biogeochemical processes in an aquifer system.</title>
        <authorList>
            <person name="Anantharaman K."/>
            <person name="Brown C.T."/>
            <person name="Hug L.A."/>
            <person name="Sharon I."/>
            <person name="Castelle C.J."/>
            <person name="Probst A.J."/>
            <person name="Thomas B.C."/>
            <person name="Singh A."/>
            <person name="Wilkins M.J."/>
            <person name="Karaoz U."/>
            <person name="Brodie E.L."/>
            <person name="Williams K.H."/>
            <person name="Hubbard S.S."/>
            <person name="Banfield J.F."/>
        </authorList>
    </citation>
    <scope>NUCLEOTIDE SEQUENCE [LARGE SCALE GENOMIC DNA]</scope>
</reference>
<evidence type="ECO:0000313" key="4">
    <source>
        <dbReference type="Proteomes" id="UP000179129"/>
    </source>
</evidence>